<evidence type="ECO:0000313" key="3">
    <source>
        <dbReference type="Proteomes" id="UP000075025"/>
    </source>
</evidence>
<organism evidence="2 3">
    <name type="scientific">Microbacterium testaceum</name>
    <name type="common">Aureobacterium testaceum</name>
    <name type="synonym">Brevibacterium testaceum</name>
    <dbReference type="NCBI Taxonomy" id="2033"/>
    <lineage>
        <taxon>Bacteria</taxon>
        <taxon>Bacillati</taxon>
        <taxon>Actinomycetota</taxon>
        <taxon>Actinomycetes</taxon>
        <taxon>Micrococcales</taxon>
        <taxon>Microbacteriaceae</taxon>
        <taxon>Microbacterium</taxon>
    </lineage>
</organism>
<dbReference type="EMBL" id="LDRT01000053">
    <property type="protein sequence ID" value="KTR94487.1"/>
    <property type="molecule type" value="Genomic_DNA"/>
</dbReference>
<gene>
    <name evidence="2" type="ORF">NS220_09160</name>
</gene>
<reference evidence="2 3" key="1">
    <citation type="journal article" date="2016" name="Front. Microbiol.">
        <title>Genomic Resource of Rice Seed Associated Bacteria.</title>
        <authorList>
            <person name="Midha S."/>
            <person name="Bansal K."/>
            <person name="Sharma S."/>
            <person name="Kumar N."/>
            <person name="Patil P.P."/>
            <person name="Chaudhry V."/>
            <person name="Patil P.B."/>
        </authorList>
    </citation>
    <scope>NUCLEOTIDE SEQUENCE [LARGE SCALE GENOMIC DNA]</scope>
    <source>
        <strain evidence="2 3">NS220</strain>
    </source>
</reference>
<sequence length="186" mass="19283">MAVRRVGNRDGSTVSDGLEGISAGCGTAGCEAVHGAPVAAAAVIAGVSAAAAVAVTLACESIHVKIPDQPNIAAKAITSKSARLMVAVTNIHAPANRNTKTRAVAIARRRFRRCISTGVVINSAAKPSTIMPATLSCRSLLLFRGTQPTSARLTPITVRQTKATVAAPRRPARDPNRRSSRRTRTA</sequence>
<dbReference type="Proteomes" id="UP000075025">
    <property type="component" value="Unassembled WGS sequence"/>
</dbReference>
<evidence type="ECO:0000313" key="2">
    <source>
        <dbReference type="EMBL" id="KTR94487.1"/>
    </source>
</evidence>
<dbReference type="PATRIC" id="fig|2033.6.peg.2927"/>
<feature type="region of interest" description="Disordered" evidence="1">
    <location>
        <begin position="161"/>
        <end position="186"/>
    </location>
</feature>
<dbReference type="PROSITE" id="PS51257">
    <property type="entry name" value="PROKAR_LIPOPROTEIN"/>
    <property type="match status" value="1"/>
</dbReference>
<evidence type="ECO:0000256" key="1">
    <source>
        <dbReference type="SAM" id="MobiDB-lite"/>
    </source>
</evidence>
<proteinExistence type="predicted"/>
<name>A0A147EX17_MICTE</name>
<comment type="caution">
    <text evidence="2">The sequence shown here is derived from an EMBL/GenBank/DDBJ whole genome shotgun (WGS) entry which is preliminary data.</text>
</comment>
<protein>
    <submittedName>
        <fullName evidence="2">Uncharacterized protein</fullName>
    </submittedName>
</protein>
<accession>A0A147EX17</accession>
<dbReference type="AlphaFoldDB" id="A0A147EX17"/>